<feature type="coiled-coil region" evidence="1">
    <location>
        <begin position="189"/>
        <end position="252"/>
    </location>
</feature>
<dbReference type="InterPro" id="IPR012106">
    <property type="entry name" value="Phage_Mu_Gp1"/>
</dbReference>
<dbReference type="Pfam" id="PF10123">
    <property type="entry name" value="Mu-like_Pro"/>
    <property type="match status" value="1"/>
</dbReference>
<gene>
    <name evidence="2" type="ordered locus">Bint_0087</name>
</gene>
<name>G0EPK9_BRAIP</name>
<dbReference type="EMBL" id="CP002874">
    <property type="protein sequence ID" value="AEM20723.1"/>
    <property type="molecule type" value="Genomic_DNA"/>
</dbReference>
<evidence type="ECO:0000313" key="2">
    <source>
        <dbReference type="EMBL" id="AEM20723.1"/>
    </source>
</evidence>
<dbReference type="eggNOG" id="COG4388">
    <property type="taxonomic scope" value="Bacteria"/>
</dbReference>
<organism evidence="2 3">
    <name type="scientific">Brachyspira intermedia (strain ATCC 51140 / PWS/A)</name>
    <name type="common">Serpulina intermedia</name>
    <dbReference type="NCBI Taxonomy" id="1045858"/>
    <lineage>
        <taxon>Bacteria</taxon>
        <taxon>Pseudomonadati</taxon>
        <taxon>Spirochaetota</taxon>
        <taxon>Spirochaetia</taxon>
        <taxon>Brachyspirales</taxon>
        <taxon>Brachyspiraceae</taxon>
        <taxon>Brachyspira</taxon>
    </lineage>
</organism>
<dbReference type="AlphaFoldDB" id="G0EPK9"/>
<dbReference type="PATRIC" id="fig|1045858.4.peg.87"/>
<reference evidence="2 3" key="1">
    <citation type="journal article" date="2011" name="BMC Genomics">
        <title>Complete genome sequence of Brachyspira intermedia reveals unique genomic features in Brachyspira species and phage-mediated horizontal gene transfer.</title>
        <authorList>
            <person name="Hafstrom T."/>
            <person name="Jansson D.S."/>
            <person name="Segerman B."/>
        </authorList>
    </citation>
    <scope>NUCLEOTIDE SEQUENCE [LARGE SCALE GENOMIC DNA]</scope>
    <source>
        <strain evidence="3">ATCC 51140 / PWS/A</strain>
    </source>
</reference>
<sequence length="333" mass="37470">MDMKETVNAFELDYNKTIPKEIELIPSEEIFTGFDGRVFKARDKQAIISKTNSKLKYVVIDENHRIDYTAGTGQSTEAMGWMHDFFVKEDNSVWALVEWTESGSAKIKSKEYKYISPVYEVDKSGNIISILRAAITNNPNLRLTALNNKQNEFAESQLLGENSNKGDNMSKEINNALGINESASDSEAVNAINKTKNEIESLKLELNNERENKKSLIEKNTNLEKALNEVNKEFAELKKVNLEKDAQAAVEKAINDGKIAPSTKDVYLSLCMEDGGIEKFNKIMENTPKAGLFGETNIPNKTDNVSLNEADEEVARAMGYTKEEMLEMKKNEK</sequence>
<evidence type="ECO:0000313" key="3">
    <source>
        <dbReference type="Proteomes" id="UP000008522"/>
    </source>
</evidence>
<evidence type="ECO:0000256" key="1">
    <source>
        <dbReference type="SAM" id="Coils"/>
    </source>
</evidence>
<dbReference type="Proteomes" id="UP000008522">
    <property type="component" value="Chromosome"/>
</dbReference>
<keyword evidence="3" id="KW-1185">Reference proteome</keyword>
<proteinExistence type="predicted"/>
<accession>G0EPK9</accession>
<keyword evidence="1" id="KW-0175">Coiled coil</keyword>
<dbReference type="KEGG" id="bip:Bint_0087"/>
<protein>
    <submittedName>
        <fullName evidence="2">Putative Mu-like prophage I protein</fullName>
    </submittedName>
</protein>
<dbReference type="PIRSF" id="PIRSF016624">
    <property type="entry name" value="Mu_prophg_I"/>
    <property type="match status" value="1"/>
</dbReference>
<dbReference type="HOGENOM" id="CLU_062795_2_0_12"/>